<dbReference type="Pfam" id="PF02525">
    <property type="entry name" value="Flavodoxin_2"/>
    <property type="match status" value="1"/>
</dbReference>
<dbReference type="InterPro" id="IPR003680">
    <property type="entry name" value="Flavodoxin_fold"/>
</dbReference>
<dbReference type="InterPro" id="IPR051796">
    <property type="entry name" value="ISF_SsuE-like"/>
</dbReference>
<keyword evidence="1" id="KW-0285">Flavoprotein</keyword>
<evidence type="ECO:0000313" key="4">
    <source>
        <dbReference type="EMBL" id="EIA13103.1"/>
    </source>
</evidence>
<dbReference type="Proteomes" id="UP000003093">
    <property type="component" value="Unassembled WGS sequence"/>
</dbReference>
<dbReference type="Gene3D" id="3.40.50.360">
    <property type="match status" value="1"/>
</dbReference>
<dbReference type="EMBL" id="AIDT01000024">
    <property type="protein sequence ID" value="EIA13103.1"/>
    <property type="molecule type" value="Genomic_DNA"/>
</dbReference>
<feature type="domain" description="Flavodoxin-like fold" evidence="3">
    <location>
        <begin position="20"/>
        <end position="157"/>
    </location>
</feature>
<dbReference type="AlphaFoldDB" id="A0ABC9PXA3"/>
<evidence type="ECO:0000259" key="3">
    <source>
        <dbReference type="Pfam" id="PF02525"/>
    </source>
</evidence>
<evidence type="ECO:0000256" key="2">
    <source>
        <dbReference type="ARBA" id="ARBA00022643"/>
    </source>
</evidence>
<proteinExistence type="predicted"/>
<gene>
    <name evidence="4" type="ORF">ST398NM02_0106</name>
</gene>
<accession>A0ABC9PXA3</accession>
<reference evidence="4 5" key="1">
    <citation type="journal article" date="2012" name="MBio">
        <title>Identification of a highly transmissible animal-independent Staphylococcus aureus ST398 clone with distinct genomic and cell adhesion properties.</title>
        <authorList>
            <person name="Uhlemann A.C."/>
            <person name="Porcella S.F."/>
            <person name="Trivedi S."/>
            <person name="Sullivan S.B."/>
            <person name="Hafer C."/>
            <person name="Kennedy A.D."/>
            <person name="Barbian K.D."/>
            <person name="McCarthy A.J."/>
            <person name="Street C."/>
            <person name="Hirschberg D.L."/>
            <person name="Lipkin W.I."/>
            <person name="Lindsay J.A."/>
            <person name="DeLeo F.R."/>
            <person name="Lowy F.D."/>
        </authorList>
    </citation>
    <scope>NUCLEOTIDE SEQUENCE [LARGE SCALE GENOMIC DNA]</scope>
    <source>
        <strain evidence="4 5">DR10</strain>
    </source>
</reference>
<protein>
    <submittedName>
        <fullName evidence="4">Trp repressor binding protein</fullName>
    </submittedName>
</protein>
<evidence type="ECO:0000313" key="5">
    <source>
        <dbReference type="Proteomes" id="UP000003093"/>
    </source>
</evidence>
<dbReference type="InterPro" id="IPR029039">
    <property type="entry name" value="Flavoprotein-like_sf"/>
</dbReference>
<evidence type="ECO:0000256" key="1">
    <source>
        <dbReference type="ARBA" id="ARBA00022630"/>
    </source>
</evidence>
<name>A0ABC9PXA3_STAA5</name>
<dbReference type="PANTHER" id="PTHR43278:SF4">
    <property type="entry name" value="NAD(P)H-DEPENDENT FMN-CONTAINING OXIDOREDUCTASE YWQN-RELATED"/>
    <property type="match status" value="1"/>
</dbReference>
<dbReference type="SUPFAM" id="SSF52218">
    <property type="entry name" value="Flavoproteins"/>
    <property type="match status" value="1"/>
</dbReference>
<organism evidence="4 5">
    <name type="scientific">Staphylococcus aureus subsp. aureus DR10</name>
    <dbReference type="NCBI Taxonomy" id="1155079"/>
    <lineage>
        <taxon>Bacteria</taxon>
        <taxon>Bacillati</taxon>
        <taxon>Bacillota</taxon>
        <taxon>Bacilli</taxon>
        <taxon>Bacillales</taxon>
        <taxon>Staphylococcaceae</taxon>
        <taxon>Staphylococcus</taxon>
    </lineage>
</organism>
<dbReference type="PANTHER" id="PTHR43278">
    <property type="entry name" value="NAD(P)H-DEPENDENT FMN-CONTAINING OXIDOREDUCTASE YWQN-RELATED"/>
    <property type="match status" value="1"/>
</dbReference>
<comment type="caution">
    <text evidence="4">The sequence shown here is derived from an EMBL/GenBank/DDBJ whole genome shotgun (WGS) entry which is preliminary data.</text>
</comment>
<sequence length="185" mass="21430">MTMITCLFGSSRKDGNSAIAVENLLKNLNVNFVNLYQSNIEKVTDNRHSKGANFHNDDYEQILIKVLESDIIIFSTPLYWYSMSASLKLFIDRWTESLRDTQIDNFKEIMSQKKYLILIIGGDNPHTKAQPLVNQFKLIFEFMNITNYRFLIGEGNKPYDILNDSQFIKELANINLALKKGDIYD</sequence>
<keyword evidence="2" id="KW-0288">FMN</keyword>